<dbReference type="Pfam" id="PF02540">
    <property type="entry name" value="NAD_synthase"/>
    <property type="match status" value="1"/>
</dbReference>
<dbReference type="PANTHER" id="PTHR23090">
    <property type="entry name" value="NH 3 /GLUTAMINE-DEPENDENT NAD + SYNTHETASE"/>
    <property type="match status" value="1"/>
</dbReference>
<dbReference type="InterPro" id="IPR003010">
    <property type="entry name" value="C-N_Hydrolase"/>
</dbReference>
<dbReference type="RefSeq" id="WP_094060113.1">
    <property type="nucleotide sequence ID" value="NZ_CP022530.1"/>
</dbReference>
<feature type="domain" description="CN hydrolase" evidence="11">
    <location>
        <begin position="5"/>
        <end position="249"/>
    </location>
</feature>
<comment type="similarity">
    <text evidence="9">Belongs to the NAD synthetase family.</text>
</comment>
<keyword evidence="5 7" id="KW-0067">ATP-binding</keyword>
<feature type="binding site" evidence="7">
    <location>
        <position position="393"/>
    </location>
    <ligand>
        <name>deamido-NAD(+)</name>
        <dbReference type="ChEBI" id="CHEBI:58437"/>
        <note>ligand shared between two neighboring subunits</note>
    </ligand>
</feature>
<evidence type="ECO:0000313" key="12">
    <source>
        <dbReference type="EMBL" id="ASP38927.1"/>
    </source>
</evidence>
<comment type="catalytic activity">
    <reaction evidence="7 8">
        <text>deamido-NAD(+) + L-glutamine + ATP + H2O = L-glutamate + AMP + diphosphate + NAD(+) + H(+)</text>
        <dbReference type="Rhea" id="RHEA:24384"/>
        <dbReference type="ChEBI" id="CHEBI:15377"/>
        <dbReference type="ChEBI" id="CHEBI:15378"/>
        <dbReference type="ChEBI" id="CHEBI:29985"/>
        <dbReference type="ChEBI" id="CHEBI:30616"/>
        <dbReference type="ChEBI" id="CHEBI:33019"/>
        <dbReference type="ChEBI" id="CHEBI:57540"/>
        <dbReference type="ChEBI" id="CHEBI:58359"/>
        <dbReference type="ChEBI" id="CHEBI:58437"/>
        <dbReference type="ChEBI" id="CHEBI:456215"/>
        <dbReference type="EC" id="6.3.5.1"/>
    </reaction>
</comment>
<evidence type="ECO:0000259" key="11">
    <source>
        <dbReference type="PROSITE" id="PS50263"/>
    </source>
</evidence>
<feature type="binding site" evidence="7">
    <location>
        <position position="417"/>
    </location>
    <ligand>
        <name>ATP</name>
        <dbReference type="ChEBI" id="CHEBI:30616"/>
    </ligand>
</feature>
<dbReference type="GO" id="GO:0004359">
    <property type="term" value="F:glutaminase activity"/>
    <property type="evidence" value="ECO:0007669"/>
    <property type="project" value="InterPro"/>
</dbReference>
<comment type="pathway">
    <text evidence="1 7 8">Cofactor biosynthesis; NAD(+) biosynthesis; NAD(+) from deamido-NAD(+) (L-Gln route): step 1/1.</text>
</comment>
<dbReference type="PIRSF" id="PIRSF006630">
    <property type="entry name" value="NADS_GAT"/>
    <property type="match status" value="1"/>
</dbReference>
<keyword evidence="4 7" id="KW-0547">Nucleotide-binding</keyword>
<dbReference type="GO" id="GO:0009435">
    <property type="term" value="P:NAD+ biosynthetic process"/>
    <property type="evidence" value="ECO:0007669"/>
    <property type="project" value="UniProtKB-UniRule"/>
</dbReference>
<dbReference type="CDD" id="cd00553">
    <property type="entry name" value="NAD_synthase"/>
    <property type="match status" value="1"/>
</dbReference>
<keyword evidence="6 7" id="KW-0520">NAD</keyword>
<dbReference type="PROSITE" id="PS50263">
    <property type="entry name" value="CN_HYDROLASE"/>
    <property type="match status" value="1"/>
</dbReference>
<feature type="active site" description="Nucleophile; for glutaminase activity" evidence="7">
    <location>
        <position position="148"/>
    </location>
</feature>
<dbReference type="Gene3D" id="3.60.110.10">
    <property type="entry name" value="Carbon-nitrogen hydrolase"/>
    <property type="match status" value="1"/>
</dbReference>
<evidence type="ECO:0000256" key="2">
    <source>
        <dbReference type="ARBA" id="ARBA00007145"/>
    </source>
</evidence>
<dbReference type="PANTHER" id="PTHR23090:SF9">
    <property type="entry name" value="GLUTAMINE-DEPENDENT NAD(+) SYNTHETASE"/>
    <property type="match status" value="1"/>
</dbReference>
<accession>A0A222FIQ1</accession>
<reference evidence="12 13" key="1">
    <citation type="submission" date="2017-07" db="EMBL/GenBank/DDBJ databases">
        <title>Annotated genome sequence of Bacterioplanes sanyensis isolated from Red Sea.</title>
        <authorList>
            <person name="Rehman Z.U."/>
        </authorList>
    </citation>
    <scope>NUCLEOTIDE SEQUENCE [LARGE SCALE GENOMIC DNA]</scope>
    <source>
        <strain evidence="12 13">NV9</strain>
    </source>
</reference>
<dbReference type="GO" id="GO:0005524">
    <property type="term" value="F:ATP binding"/>
    <property type="evidence" value="ECO:0007669"/>
    <property type="project" value="UniProtKB-UniRule"/>
</dbReference>
<dbReference type="InterPro" id="IPR036526">
    <property type="entry name" value="C-N_Hydrolase_sf"/>
</dbReference>
<feature type="binding site" evidence="7">
    <location>
        <position position="180"/>
    </location>
    <ligand>
        <name>L-glutamine</name>
        <dbReference type="ChEBI" id="CHEBI:58359"/>
    </ligand>
</feature>
<evidence type="ECO:0000256" key="4">
    <source>
        <dbReference type="ARBA" id="ARBA00022741"/>
    </source>
</evidence>
<dbReference type="InterPro" id="IPR014729">
    <property type="entry name" value="Rossmann-like_a/b/a_fold"/>
</dbReference>
<evidence type="ECO:0000256" key="5">
    <source>
        <dbReference type="ARBA" id="ARBA00022840"/>
    </source>
</evidence>
<dbReference type="GO" id="GO:0005737">
    <property type="term" value="C:cytoplasm"/>
    <property type="evidence" value="ECO:0007669"/>
    <property type="project" value="InterPro"/>
</dbReference>
<feature type="binding site" evidence="7">
    <location>
        <position position="174"/>
    </location>
    <ligand>
        <name>L-glutamine</name>
        <dbReference type="ChEBI" id="CHEBI:58359"/>
    </ligand>
</feature>
<sequence length="563" mass="62187">MSQSLTIHMAQINYHVGDIDGNVERICAAAHQAAGQGGDVLVCTELAVTGYPPEDLLLRPSLTLRVEKALQRIAEASHDIAIVVGYPWQQDGKLYNAAGFFWQGQCMGQYFKQELPNYQVFDEKRYFSAGSEPQVINFKGHRIGLTVCEDIWFDTPMDASVAAGAELIVNLNASPFHQNKRGERQQQVGRHATRHQCPVLYVNQVGGQDELVFDGHSFAIDQQGRCAVQLPGWREMVASVVWDGQTLSAGASCSIGPDSNEPDSNESEWSEPEWNKSEPSESELSELYSALVLGVRDYVNKNRFPGVVLGLSGGIDSALTLAIAVDALGAERVKAVMMPFTYTSDMSKSDAEQQARSMGVRYESISIEPMYREFMQALAPAFAGADVDTTEENLQSRCRGVLLMAMSNKTGAMVLTTGNKSEMAVGYATLYGDMAGGYGALKDVYKTKVFALARYRNSLGEVIPERVITRPPSAELAPDQKDEDSLPAYEVLDDILQRYIENDDSADDIIRAGFDAEVVHRVLRLVDINEYKRRQAPIGVRVTRRGFGRDRRYPVTNGWRPGL</sequence>
<dbReference type="GO" id="GO:0003952">
    <property type="term" value="F:NAD+ synthase (glutamine-hydrolyzing) activity"/>
    <property type="evidence" value="ECO:0007669"/>
    <property type="project" value="UniProtKB-UniRule"/>
</dbReference>
<feature type="region of interest" description="Disordered" evidence="10">
    <location>
        <begin position="251"/>
        <end position="280"/>
    </location>
</feature>
<keyword evidence="3 7" id="KW-0436">Ligase</keyword>
<evidence type="ECO:0000313" key="13">
    <source>
        <dbReference type="Proteomes" id="UP000202440"/>
    </source>
</evidence>
<dbReference type="EMBL" id="CP022530">
    <property type="protein sequence ID" value="ASP38927.1"/>
    <property type="molecule type" value="Genomic_DNA"/>
</dbReference>
<feature type="binding site" evidence="7">
    <location>
        <position position="118"/>
    </location>
    <ligand>
        <name>L-glutamine</name>
        <dbReference type="ChEBI" id="CHEBI:58359"/>
    </ligand>
</feature>
<gene>
    <name evidence="7" type="primary">nadE</name>
    <name evidence="12" type="ORF">CHH28_09635</name>
</gene>
<feature type="compositionally biased region" description="Acidic residues" evidence="10">
    <location>
        <begin position="260"/>
        <end position="271"/>
    </location>
</feature>
<evidence type="ECO:0000256" key="7">
    <source>
        <dbReference type="HAMAP-Rule" id="MF_02090"/>
    </source>
</evidence>
<keyword evidence="13" id="KW-1185">Reference proteome</keyword>
<dbReference type="NCBIfam" id="NF010588">
    <property type="entry name" value="PRK13981.1"/>
    <property type="match status" value="1"/>
</dbReference>
<dbReference type="Gene3D" id="3.40.50.620">
    <property type="entry name" value="HUPs"/>
    <property type="match status" value="1"/>
</dbReference>
<dbReference type="Proteomes" id="UP000202440">
    <property type="component" value="Chromosome"/>
</dbReference>
<proteinExistence type="inferred from homology"/>
<comment type="caution">
    <text evidence="7">Lacks conserved residue(s) required for the propagation of feature annotation.</text>
</comment>
<evidence type="ECO:0000256" key="1">
    <source>
        <dbReference type="ARBA" id="ARBA00005188"/>
    </source>
</evidence>
<dbReference type="InterPro" id="IPR003694">
    <property type="entry name" value="NAD_synthase"/>
</dbReference>
<dbReference type="Pfam" id="PF00795">
    <property type="entry name" value="CN_hydrolase"/>
    <property type="match status" value="1"/>
</dbReference>
<dbReference type="EC" id="6.3.5.1" evidence="7 8"/>
<evidence type="ECO:0000256" key="10">
    <source>
        <dbReference type="SAM" id="MobiDB-lite"/>
    </source>
</evidence>
<organism evidence="12 13">
    <name type="scientific">Bacterioplanes sanyensis</name>
    <dbReference type="NCBI Taxonomy" id="1249553"/>
    <lineage>
        <taxon>Bacteria</taxon>
        <taxon>Pseudomonadati</taxon>
        <taxon>Pseudomonadota</taxon>
        <taxon>Gammaproteobacteria</taxon>
        <taxon>Oceanospirillales</taxon>
        <taxon>Oceanospirillaceae</taxon>
        <taxon>Bacterioplanes</taxon>
    </lineage>
</organism>
<dbReference type="HAMAP" id="MF_02090">
    <property type="entry name" value="NadE_glutamine_dep"/>
    <property type="match status" value="1"/>
</dbReference>
<evidence type="ECO:0000256" key="6">
    <source>
        <dbReference type="ARBA" id="ARBA00023027"/>
    </source>
</evidence>
<dbReference type="CDD" id="cd07570">
    <property type="entry name" value="GAT_Gln-NAD-synth"/>
    <property type="match status" value="1"/>
</dbReference>
<dbReference type="KEGG" id="bsan:CHH28_09635"/>
<feature type="active site" description="For glutaminase activity" evidence="7">
    <location>
        <position position="112"/>
    </location>
</feature>
<feature type="binding site" evidence="7">
    <location>
        <position position="532"/>
    </location>
    <ligand>
        <name>deamido-NAD(+)</name>
        <dbReference type="ChEBI" id="CHEBI:58437"/>
        <note>ligand shared between two neighboring subunits</note>
    </ligand>
</feature>
<evidence type="ECO:0000256" key="9">
    <source>
        <dbReference type="RuleBase" id="RU003811"/>
    </source>
</evidence>
<dbReference type="NCBIfam" id="TIGR00552">
    <property type="entry name" value="nadE"/>
    <property type="match status" value="1"/>
</dbReference>
<dbReference type="InterPro" id="IPR022310">
    <property type="entry name" value="NAD/GMP_synthase"/>
</dbReference>
<feature type="active site" description="Proton acceptor; for glutaminase activity" evidence="7">
    <location>
        <position position="45"/>
    </location>
</feature>
<dbReference type="OrthoDB" id="9760188at2"/>
<comment type="function">
    <text evidence="7">Catalyzes the ATP-dependent amidation of deamido-NAD to form NAD. Uses L-glutamine as a nitrogen source.</text>
</comment>
<dbReference type="FunFam" id="3.40.50.620:FF:000106">
    <property type="entry name" value="Glutamine-dependent NAD(+) synthetase"/>
    <property type="match status" value="1"/>
</dbReference>
<name>A0A222FIQ1_9GAMM</name>
<dbReference type="AlphaFoldDB" id="A0A222FIQ1"/>
<evidence type="ECO:0000256" key="8">
    <source>
        <dbReference type="PIRNR" id="PIRNR006630"/>
    </source>
</evidence>
<evidence type="ECO:0000256" key="3">
    <source>
        <dbReference type="ARBA" id="ARBA00022598"/>
    </source>
</evidence>
<comment type="similarity">
    <text evidence="2 7 8">In the C-terminal section; belongs to the NAD synthetase family.</text>
</comment>
<feature type="binding site" evidence="7">
    <location>
        <position position="422"/>
    </location>
    <ligand>
        <name>deamido-NAD(+)</name>
        <dbReference type="ChEBI" id="CHEBI:58437"/>
        <note>ligand shared between two neighboring subunits</note>
    </ligand>
</feature>
<protein>
    <recommendedName>
        <fullName evidence="7 8">Glutamine-dependent NAD(+) synthetase</fullName>
        <ecNumber evidence="7 8">6.3.5.1</ecNumber>
    </recommendedName>
    <alternativeName>
        <fullName evidence="7 8">NAD(+) synthase [glutamine-hydrolyzing]</fullName>
    </alternativeName>
</protein>
<dbReference type="InterPro" id="IPR014445">
    <property type="entry name" value="Gln-dep_NAD_synthase"/>
</dbReference>
<dbReference type="SUPFAM" id="SSF56317">
    <property type="entry name" value="Carbon-nitrogen hydrolase"/>
    <property type="match status" value="1"/>
</dbReference>
<dbReference type="GO" id="GO:0008795">
    <property type="term" value="F:NAD+ synthase activity"/>
    <property type="evidence" value="ECO:0007669"/>
    <property type="project" value="UniProtKB-UniRule"/>
</dbReference>
<dbReference type="UniPathway" id="UPA00253">
    <property type="reaction ID" value="UER00334"/>
</dbReference>
<feature type="binding site" evidence="7">
    <location>
        <begin position="310"/>
        <end position="317"/>
    </location>
    <ligand>
        <name>ATP</name>
        <dbReference type="ChEBI" id="CHEBI:30616"/>
    </ligand>
</feature>
<dbReference type="SUPFAM" id="SSF52402">
    <property type="entry name" value="Adenine nucleotide alpha hydrolases-like"/>
    <property type="match status" value="1"/>
</dbReference>